<gene>
    <name evidence="2" type="ORF">IWX90DRAFT_442523</name>
</gene>
<dbReference type="InterPro" id="IPR029063">
    <property type="entry name" value="SAM-dependent_MTases_sf"/>
</dbReference>
<feature type="compositionally biased region" description="Low complexity" evidence="1">
    <location>
        <begin position="83"/>
        <end position="94"/>
    </location>
</feature>
<sequence length="313" mass="33785">MSFQLRRLVDDPAQVLNTDYSPAAVEIGRQRERELFGDGGAEVVEQATRGRRGSASMESSSSELEDEAATQTRGDRQRRRDAAAAAAAAARGGSRSRTMRWRTLDLLSLGDVASLADECNAYPPTYAVIVDKSTSDCISCVDDVTVTLPYALQPVESSTTTTPTATAPAAKAPPTTTAQIHPLHLLAVHLAHHTRPGGRWLAVSYSGARFPFLPPFPSRADEGLLADETVARGFVHPGRLWRLERHEMVEAEGDEGKGEEGAGAAVVHRPRIVHHLYVLVRTDVRLEMVGRGGGKEGRRGDVGDRCCDEVNVA</sequence>
<keyword evidence="3" id="KW-1185">Reference proteome</keyword>
<feature type="compositionally biased region" description="Basic and acidic residues" evidence="1">
    <location>
        <begin position="73"/>
        <end position="82"/>
    </location>
</feature>
<protein>
    <submittedName>
        <fullName evidence="2">Uncharacterized protein</fullName>
    </submittedName>
</protein>
<evidence type="ECO:0000313" key="2">
    <source>
        <dbReference type="EMBL" id="KAK8157415.1"/>
    </source>
</evidence>
<dbReference type="EMBL" id="JBBWUH010000009">
    <property type="protein sequence ID" value="KAK8157415.1"/>
    <property type="molecule type" value="Genomic_DNA"/>
</dbReference>
<name>A0ABR1XJU8_9PEZI</name>
<comment type="caution">
    <text evidence="2">The sequence shown here is derived from an EMBL/GenBank/DDBJ whole genome shotgun (WGS) entry which is preliminary data.</text>
</comment>
<organism evidence="2 3">
    <name type="scientific">Phyllosticta citrichinensis</name>
    <dbReference type="NCBI Taxonomy" id="1130410"/>
    <lineage>
        <taxon>Eukaryota</taxon>
        <taxon>Fungi</taxon>
        <taxon>Dikarya</taxon>
        <taxon>Ascomycota</taxon>
        <taxon>Pezizomycotina</taxon>
        <taxon>Dothideomycetes</taxon>
        <taxon>Dothideomycetes incertae sedis</taxon>
        <taxon>Botryosphaeriales</taxon>
        <taxon>Phyllostictaceae</taxon>
        <taxon>Phyllosticta</taxon>
    </lineage>
</organism>
<dbReference type="Gene3D" id="3.40.50.150">
    <property type="entry name" value="Vaccinia Virus protein VP39"/>
    <property type="match status" value="1"/>
</dbReference>
<proteinExistence type="predicted"/>
<accession>A0ABR1XJU8</accession>
<evidence type="ECO:0000256" key="1">
    <source>
        <dbReference type="SAM" id="MobiDB-lite"/>
    </source>
</evidence>
<feature type="region of interest" description="Disordered" evidence="1">
    <location>
        <begin position="35"/>
        <end position="94"/>
    </location>
</feature>
<evidence type="ECO:0000313" key="3">
    <source>
        <dbReference type="Proteomes" id="UP001456524"/>
    </source>
</evidence>
<reference evidence="2 3" key="1">
    <citation type="journal article" date="2022" name="G3 (Bethesda)">
        <title>Enemy or ally: a genomic approach to elucidate the lifestyle of Phyllosticta citrichinaensis.</title>
        <authorList>
            <person name="Buijs V.A."/>
            <person name="Groenewald J.Z."/>
            <person name="Haridas S."/>
            <person name="LaButti K.M."/>
            <person name="Lipzen A."/>
            <person name="Martin F.M."/>
            <person name="Barry K."/>
            <person name="Grigoriev I.V."/>
            <person name="Crous P.W."/>
            <person name="Seidl M.F."/>
        </authorList>
    </citation>
    <scope>NUCLEOTIDE SEQUENCE [LARGE SCALE GENOMIC DNA]</scope>
    <source>
        <strain evidence="2 3">CBS 129764</strain>
    </source>
</reference>
<dbReference type="Proteomes" id="UP001456524">
    <property type="component" value="Unassembled WGS sequence"/>
</dbReference>